<evidence type="ECO:0000313" key="1">
    <source>
        <dbReference type="EMBL" id="CAE7033655.1"/>
    </source>
</evidence>
<keyword evidence="2" id="KW-1185">Reference proteome</keyword>
<comment type="caution">
    <text evidence="1">The sequence shown here is derived from an EMBL/GenBank/DDBJ whole genome shotgun (WGS) entry which is preliminary data.</text>
</comment>
<reference evidence="1" key="1">
    <citation type="submission" date="2021-02" db="EMBL/GenBank/DDBJ databases">
        <authorList>
            <person name="Dougan E. K."/>
            <person name="Rhodes N."/>
            <person name="Thang M."/>
            <person name="Chan C."/>
        </authorList>
    </citation>
    <scope>NUCLEOTIDE SEQUENCE</scope>
</reference>
<dbReference type="EMBL" id="CAJNDS010000247">
    <property type="protein sequence ID" value="CAE7033655.1"/>
    <property type="molecule type" value="Genomic_DNA"/>
</dbReference>
<dbReference type="AlphaFoldDB" id="A0A812IEE4"/>
<name>A0A812IEE4_9DINO</name>
<organism evidence="1 2">
    <name type="scientific">Symbiodinium natans</name>
    <dbReference type="NCBI Taxonomy" id="878477"/>
    <lineage>
        <taxon>Eukaryota</taxon>
        <taxon>Sar</taxon>
        <taxon>Alveolata</taxon>
        <taxon>Dinophyceae</taxon>
        <taxon>Suessiales</taxon>
        <taxon>Symbiodiniaceae</taxon>
        <taxon>Symbiodinium</taxon>
    </lineage>
</organism>
<proteinExistence type="predicted"/>
<evidence type="ECO:0000313" key="2">
    <source>
        <dbReference type="Proteomes" id="UP000604046"/>
    </source>
</evidence>
<protein>
    <submittedName>
        <fullName evidence="1">Uncharacterized protein</fullName>
    </submittedName>
</protein>
<dbReference type="Proteomes" id="UP000604046">
    <property type="component" value="Unassembled WGS sequence"/>
</dbReference>
<sequence>MQIVSSCSQVRQTSSPLVMMHSSRQPLASVQEAEVGYFEPEEPRVQCGMGLRCSVDGQVAENRQAGVHPPHAQEQGGSPQQLIACATQVRALDSAKQWYSNTNDLCFEAGGVHFHGGFAGSSCNCTVTGLGQIERRASAPALLHGSGQTASPAKLVSIT</sequence>
<accession>A0A812IEE4</accession>
<gene>
    <name evidence="1" type="ORF">SNAT2548_LOCUS4025</name>
</gene>